<keyword evidence="3" id="KW-0560">Oxidoreductase</keyword>
<dbReference type="InterPro" id="IPR013328">
    <property type="entry name" value="6PGD_dom2"/>
</dbReference>
<comment type="caution">
    <text evidence="6">The sequence shown here is derived from an EMBL/GenBank/DDBJ whole genome shotgun (WGS) entry which is preliminary data.</text>
</comment>
<feature type="domain" description="Ketopantoate reductase N-terminal" evidence="4">
    <location>
        <begin position="3"/>
        <end position="138"/>
    </location>
</feature>
<comment type="similarity">
    <text evidence="1">Belongs to the ketopantoate reductase family.</text>
</comment>
<keyword evidence="2" id="KW-0521">NADP</keyword>
<dbReference type="Pfam" id="PF02558">
    <property type="entry name" value="ApbA"/>
    <property type="match status" value="1"/>
</dbReference>
<dbReference type="InterPro" id="IPR036291">
    <property type="entry name" value="NAD(P)-bd_dom_sf"/>
</dbReference>
<dbReference type="PANTHER" id="PTHR43765">
    <property type="entry name" value="2-DEHYDROPANTOATE 2-REDUCTASE-RELATED"/>
    <property type="match status" value="1"/>
</dbReference>
<dbReference type="InterPro" id="IPR013752">
    <property type="entry name" value="KPA_reductase"/>
</dbReference>
<dbReference type="EMBL" id="MELK01000038">
    <property type="protein sequence ID" value="OFW57055.1"/>
    <property type="molecule type" value="Genomic_DNA"/>
</dbReference>
<sequence length="312" mass="33793">MRVAVIGAGAMGSIVSYLLSAEHEVVLFENRRDRVEEVSNNGVRLQGALDGQAFVAIESKPQPAEPFDFIILAFSAAFTVEGLRPLSPFVHRDTVYVSFQEGSAIEELAKVVGGDRAAACLSEVSAIEADGGEVEVEELKSFLLLGYRTEAALRFEPFISAMTAACPGNTTTSEDLTEAILKRLQSVAPVSALCAITGGVPEEIRAIDEIDSLCLEAAAEFGEVPVAPWDDAVWKRIKPSMLRDIEAGMKTEIDYLGGWIVSRAAAAGKRVPVSSALVSMVKEIESGRMEPGRQALNELRRRIEEEKRMSLY</sequence>
<evidence type="ECO:0008006" key="8">
    <source>
        <dbReference type="Google" id="ProtNLM"/>
    </source>
</evidence>
<dbReference type="PANTHER" id="PTHR43765:SF2">
    <property type="entry name" value="2-DEHYDROPANTOATE 2-REDUCTASE"/>
    <property type="match status" value="1"/>
</dbReference>
<evidence type="ECO:0000259" key="5">
    <source>
        <dbReference type="Pfam" id="PF08546"/>
    </source>
</evidence>
<accession>A0A1F2WJL5</accession>
<proteinExistence type="inferred from homology"/>
<evidence type="ECO:0000256" key="3">
    <source>
        <dbReference type="ARBA" id="ARBA00023002"/>
    </source>
</evidence>
<protein>
    <recommendedName>
        <fullName evidence="8">2-dehydropantoate 2-reductase</fullName>
    </recommendedName>
</protein>
<dbReference type="InterPro" id="IPR008927">
    <property type="entry name" value="6-PGluconate_DH-like_C_sf"/>
</dbReference>
<dbReference type="Gene3D" id="3.40.50.720">
    <property type="entry name" value="NAD(P)-binding Rossmann-like Domain"/>
    <property type="match status" value="1"/>
</dbReference>
<gene>
    <name evidence="6" type="ORF">A2Y75_02590</name>
</gene>
<dbReference type="GO" id="GO:0050661">
    <property type="term" value="F:NADP binding"/>
    <property type="evidence" value="ECO:0007669"/>
    <property type="project" value="TreeGrafter"/>
</dbReference>
<evidence type="ECO:0000256" key="1">
    <source>
        <dbReference type="ARBA" id="ARBA00007870"/>
    </source>
</evidence>
<evidence type="ECO:0000313" key="6">
    <source>
        <dbReference type="EMBL" id="OFW57055.1"/>
    </source>
</evidence>
<evidence type="ECO:0000256" key="2">
    <source>
        <dbReference type="ARBA" id="ARBA00022857"/>
    </source>
</evidence>
<evidence type="ECO:0000259" key="4">
    <source>
        <dbReference type="Pfam" id="PF02558"/>
    </source>
</evidence>
<dbReference type="Proteomes" id="UP000177876">
    <property type="component" value="Unassembled WGS sequence"/>
</dbReference>
<dbReference type="SUPFAM" id="SSF48179">
    <property type="entry name" value="6-phosphogluconate dehydrogenase C-terminal domain-like"/>
    <property type="match status" value="1"/>
</dbReference>
<name>A0A1F2WJL5_9ACTN</name>
<dbReference type="InterPro" id="IPR050838">
    <property type="entry name" value="Ketopantoate_reductase"/>
</dbReference>
<dbReference type="STRING" id="1797197.A2Y75_02590"/>
<dbReference type="GO" id="GO:0008677">
    <property type="term" value="F:2-dehydropantoate 2-reductase activity"/>
    <property type="evidence" value="ECO:0007669"/>
    <property type="project" value="TreeGrafter"/>
</dbReference>
<reference evidence="6 7" key="1">
    <citation type="journal article" date="2016" name="Nat. Commun.">
        <title>Thousands of microbial genomes shed light on interconnected biogeochemical processes in an aquifer system.</title>
        <authorList>
            <person name="Anantharaman K."/>
            <person name="Brown C.T."/>
            <person name="Hug L.A."/>
            <person name="Sharon I."/>
            <person name="Castelle C.J."/>
            <person name="Probst A.J."/>
            <person name="Thomas B.C."/>
            <person name="Singh A."/>
            <person name="Wilkins M.J."/>
            <person name="Karaoz U."/>
            <person name="Brodie E.L."/>
            <person name="Williams K.H."/>
            <person name="Hubbard S.S."/>
            <person name="Banfield J.F."/>
        </authorList>
    </citation>
    <scope>NUCLEOTIDE SEQUENCE [LARGE SCALE GENOMIC DNA]</scope>
</reference>
<dbReference type="GO" id="GO:0005737">
    <property type="term" value="C:cytoplasm"/>
    <property type="evidence" value="ECO:0007669"/>
    <property type="project" value="TreeGrafter"/>
</dbReference>
<dbReference type="AlphaFoldDB" id="A0A1F2WJL5"/>
<organism evidence="6 7">
    <name type="scientific">Candidatus Solincola sediminis</name>
    <dbReference type="NCBI Taxonomy" id="1797199"/>
    <lineage>
        <taxon>Bacteria</taxon>
        <taxon>Bacillati</taxon>
        <taxon>Actinomycetota</taxon>
        <taxon>Candidatus Geothermincolia</taxon>
        <taxon>Candidatus Geothermincolales</taxon>
        <taxon>Candidatus Geothermincolaceae</taxon>
        <taxon>Candidatus Solincola</taxon>
    </lineage>
</organism>
<dbReference type="SUPFAM" id="SSF51735">
    <property type="entry name" value="NAD(P)-binding Rossmann-fold domains"/>
    <property type="match status" value="1"/>
</dbReference>
<dbReference type="Gene3D" id="1.10.1040.10">
    <property type="entry name" value="N-(1-d-carboxylethyl)-l-norvaline Dehydrogenase, domain 2"/>
    <property type="match status" value="1"/>
</dbReference>
<dbReference type="InterPro" id="IPR013332">
    <property type="entry name" value="KPR_N"/>
</dbReference>
<feature type="domain" description="Ketopantoate reductase C-terminal" evidence="5">
    <location>
        <begin position="176"/>
        <end position="285"/>
    </location>
</feature>
<dbReference type="Pfam" id="PF08546">
    <property type="entry name" value="ApbA_C"/>
    <property type="match status" value="1"/>
</dbReference>
<evidence type="ECO:0000313" key="7">
    <source>
        <dbReference type="Proteomes" id="UP000177876"/>
    </source>
</evidence>